<dbReference type="PANTHER" id="PTHR43649:SF12">
    <property type="entry name" value="DIACETYLCHITOBIOSE BINDING PROTEIN DASA"/>
    <property type="match status" value="1"/>
</dbReference>
<keyword evidence="3" id="KW-1185">Reference proteome</keyword>
<dbReference type="Pfam" id="PF01547">
    <property type="entry name" value="SBP_bac_1"/>
    <property type="match status" value="1"/>
</dbReference>
<dbReference type="RefSeq" id="WP_023393105.1">
    <property type="nucleotide sequence ID" value="NZ_ASGZ01000005.1"/>
</dbReference>
<reference evidence="2 3" key="1">
    <citation type="journal article" date="2013" name="Genome Announc.">
        <title>Draft Genome Sequence of 'Candidatus Halobonum tyrrellensis' Strain G22, Isolated from the Hypersaline Waters of Lake Tyrrell, Australia.</title>
        <authorList>
            <person name="Ugalde J.A."/>
            <person name="Narasingarao P."/>
            <person name="Kuo S."/>
            <person name="Podell S."/>
            <person name="Allen E.E."/>
        </authorList>
    </citation>
    <scope>NUCLEOTIDE SEQUENCE [LARGE SCALE GENOMIC DNA]</scope>
    <source>
        <strain evidence="2 3">G22</strain>
    </source>
</reference>
<dbReference type="Proteomes" id="UP000017840">
    <property type="component" value="Unassembled WGS sequence"/>
</dbReference>
<feature type="region of interest" description="Disordered" evidence="1">
    <location>
        <begin position="25"/>
        <end position="61"/>
    </location>
</feature>
<dbReference type="AlphaFoldDB" id="V4HGL0"/>
<dbReference type="InterPro" id="IPR006059">
    <property type="entry name" value="SBP"/>
</dbReference>
<sequence length="453" mass="49487">MGDESYSRRKYVTAATTLAATGIAGCVGGGGGDGSGSGSNDSSGSDGSGSDSGGGGSGTIDVWSDAWDSDAPKLQSLIKENTDAEVVFTDMRYDNIKQKFLTGGDTGTPDVVEATPNQRGDYVTAELIEPLTDRVEELDYTDGYIGLDTMRFQDDIWALPYIGNGRGFVYREDILSEYGEIPDDWSSFLEIASAISKDRDDMHGFTLTSQKGNTRMLQEFLSFLFQRVDRVFEPDGDGWSLAVGEDDLGQVFKQYYWDPFYKHDPPATNPDAKGIGSLEHDISYVNGNYASISTGPWIPGVAQNSDNSNSEAMQNYRKSTATHNPRIEGGEIGTYAEIKPIFMNAYSENKDAAWQTIKTGTSPEGISAFLEDYPGNLPAHEDVEWNVPESTDNPEWAGFEEVFESGKSYGFWSVSQVSSSFFDLSQGVIYDRTDPMEAGKQLHEAWSSKASSI</sequence>
<evidence type="ECO:0000313" key="2">
    <source>
        <dbReference type="EMBL" id="ESP89830.1"/>
    </source>
</evidence>
<proteinExistence type="predicted"/>
<accession>V4HGL0</accession>
<protein>
    <submittedName>
        <fullName evidence="2">Extracellular solute-binding protein family 1</fullName>
    </submittedName>
</protein>
<dbReference type="InterPro" id="IPR050490">
    <property type="entry name" value="Bact_solute-bd_prot1"/>
</dbReference>
<dbReference type="OrthoDB" id="18034at2157"/>
<dbReference type="EMBL" id="ASGZ01000005">
    <property type="protein sequence ID" value="ESP89830.1"/>
    <property type="molecule type" value="Genomic_DNA"/>
</dbReference>
<name>V4HGL0_9EURY</name>
<dbReference type="PANTHER" id="PTHR43649">
    <property type="entry name" value="ARABINOSE-BINDING PROTEIN-RELATED"/>
    <property type="match status" value="1"/>
</dbReference>
<evidence type="ECO:0000256" key="1">
    <source>
        <dbReference type="SAM" id="MobiDB-lite"/>
    </source>
</evidence>
<dbReference type="Gene3D" id="3.40.190.10">
    <property type="entry name" value="Periplasmic binding protein-like II"/>
    <property type="match status" value="1"/>
</dbReference>
<feature type="compositionally biased region" description="Gly residues" evidence="1">
    <location>
        <begin position="46"/>
        <end position="58"/>
    </location>
</feature>
<evidence type="ECO:0000313" key="3">
    <source>
        <dbReference type="Proteomes" id="UP000017840"/>
    </source>
</evidence>
<comment type="caution">
    <text evidence="2">The sequence shown here is derived from an EMBL/GenBank/DDBJ whole genome shotgun (WGS) entry which is preliminary data.</text>
</comment>
<gene>
    <name evidence="2" type="ORF">K933_02566</name>
</gene>
<organism evidence="2 3">
    <name type="scientific">Candidatus Halobonum tyrrellensis G22</name>
    <dbReference type="NCBI Taxonomy" id="1324957"/>
    <lineage>
        <taxon>Archaea</taxon>
        <taxon>Methanobacteriati</taxon>
        <taxon>Methanobacteriota</taxon>
        <taxon>Stenosarchaea group</taxon>
        <taxon>Halobacteria</taxon>
        <taxon>Halobacteriales</taxon>
        <taxon>Haloferacaceae</taxon>
        <taxon>Candidatus Halobonum</taxon>
    </lineage>
</organism>
<feature type="compositionally biased region" description="Gly residues" evidence="1">
    <location>
        <begin position="25"/>
        <end position="37"/>
    </location>
</feature>
<dbReference type="STRING" id="1324957.K933_02566"/>
<dbReference type="eggNOG" id="arCOG00151">
    <property type="taxonomic scope" value="Archaea"/>
</dbReference>
<dbReference type="SUPFAM" id="SSF53850">
    <property type="entry name" value="Periplasmic binding protein-like II"/>
    <property type="match status" value="1"/>
</dbReference>